<feature type="active site" description="Nucleophile" evidence="9">
    <location>
        <position position="128"/>
    </location>
</feature>
<evidence type="ECO:0000256" key="6">
    <source>
        <dbReference type="ARBA" id="ARBA00022960"/>
    </source>
</evidence>
<dbReference type="GO" id="GO:0016757">
    <property type="term" value="F:glycosyltransferase activity"/>
    <property type="evidence" value="ECO:0007669"/>
    <property type="project" value="UniProtKB-KW"/>
</dbReference>
<dbReference type="InterPro" id="IPR050979">
    <property type="entry name" value="LD-transpeptidase"/>
</dbReference>
<comment type="pathway">
    <text evidence="1 9">Cell wall biogenesis; peptidoglycan biosynthesis.</text>
</comment>
<dbReference type="GO" id="GO:0018104">
    <property type="term" value="P:peptidoglycan-protein cross-linking"/>
    <property type="evidence" value="ECO:0007669"/>
    <property type="project" value="TreeGrafter"/>
</dbReference>
<evidence type="ECO:0000259" key="10">
    <source>
        <dbReference type="PROSITE" id="PS52029"/>
    </source>
</evidence>
<evidence type="ECO:0000256" key="8">
    <source>
        <dbReference type="ARBA" id="ARBA00023316"/>
    </source>
</evidence>
<dbReference type="AlphaFoldDB" id="A0A4R6ACE5"/>
<evidence type="ECO:0000256" key="9">
    <source>
        <dbReference type="PROSITE-ProRule" id="PRU01373"/>
    </source>
</evidence>
<dbReference type="GO" id="GO:0008360">
    <property type="term" value="P:regulation of cell shape"/>
    <property type="evidence" value="ECO:0007669"/>
    <property type="project" value="UniProtKB-UniRule"/>
</dbReference>
<feature type="domain" description="L,D-TPase catalytic" evidence="10">
    <location>
        <begin position="13"/>
        <end position="152"/>
    </location>
</feature>
<evidence type="ECO:0000256" key="5">
    <source>
        <dbReference type="ARBA" id="ARBA00022801"/>
    </source>
</evidence>
<keyword evidence="4" id="KW-0808">Transferase</keyword>
<dbReference type="InterPro" id="IPR005490">
    <property type="entry name" value="LD_TPept_cat_dom"/>
</dbReference>
<evidence type="ECO:0000313" key="11">
    <source>
        <dbReference type="EMBL" id="TDL81661.1"/>
    </source>
</evidence>
<reference evidence="11 12" key="1">
    <citation type="submission" date="2019-03" db="EMBL/GenBank/DDBJ databases">
        <title>Primorskyibacter sp. SS33 isolated from sediments.</title>
        <authorList>
            <person name="Xunke S."/>
        </authorList>
    </citation>
    <scope>NUCLEOTIDE SEQUENCE [LARGE SCALE GENOMIC DNA]</scope>
    <source>
        <strain evidence="11 12">SS33</strain>
    </source>
</reference>
<dbReference type="UniPathway" id="UPA00219"/>
<dbReference type="GO" id="GO:0071555">
    <property type="term" value="P:cell wall organization"/>
    <property type="evidence" value="ECO:0007669"/>
    <property type="project" value="UniProtKB-UniRule"/>
</dbReference>
<organism evidence="11 12">
    <name type="scientific">Palleronia sediminis</name>
    <dbReference type="NCBI Taxonomy" id="2547833"/>
    <lineage>
        <taxon>Bacteria</taxon>
        <taxon>Pseudomonadati</taxon>
        <taxon>Pseudomonadota</taxon>
        <taxon>Alphaproteobacteria</taxon>
        <taxon>Rhodobacterales</taxon>
        <taxon>Roseobacteraceae</taxon>
        <taxon>Palleronia</taxon>
    </lineage>
</organism>
<dbReference type="PROSITE" id="PS52029">
    <property type="entry name" value="LD_TPASE"/>
    <property type="match status" value="1"/>
</dbReference>
<evidence type="ECO:0000256" key="3">
    <source>
        <dbReference type="ARBA" id="ARBA00022676"/>
    </source>
</evidence>
<feature type="active site" description="Proton donor/acceptor" evidence="9">
    <location>
        <position position="112"/>
    </location>
</feature>
<dbReference type="InterPro" id="IPR038063">
    <property type="entry name" value="Transpep_catalytic_dom"/>
</dbReference>
<evidence type="ECO:0000313" key="12">
    <source>
        <dbReference type="Proteomes" id="UP000295701"/>
    </source>
</evidence>
<accession>A0A4R6ACE5</accession>
<keyword evidence="7 9" id="KW-0573">Peptidoglycan synthesis</keyword>
<dbReference type="GO" id="GO:0071972">
    <property type="term" value="F:peptidoglycan L,D-transpeptidase activity"/>
    <property type="evidence" value="ECO:0007669"/>
    <property type="project" value="TreeGrafter"/>
</dbReference>
<keyword evidence="3" id="KW-0328">Glycosyltransferase</keyword>
<dbReference type="Proteomes" id="UP000295701">
    <property type="component" value="Unassembled WGS sequence"/>
</dbReference>
<name>A0A4R6ACE5_9RHOB</name>
<dbReference type="CDD" id="cd16913">
    <property type="entry name" value="YkuD_like"/>
    <property type="match status" value="1"/>
</dbReference>
<dbReference type="SUPFAM" id="SSF141523">
    <property type="entry name" value="L,D-transpeptidase catalytic domain-like"/>
    <property type="match status" value="1"/>
</dbReference>
<evidence type="ECO:0000256" key="1">
    <source>
        <dbReference type="ARBA" id="ARBA00004752"/>
    </source>
</evidence>
<proteinExistence type="inferred from homology"/>
<keyword evidence="12" id="KW-1185">Reference proteome</keyword>
<keyword evidence="6 9" id="KW-0133">Cell shape</keyword>
<comment type="caution">
    <text evidence="11">The sequence shown here is derived from an EMBL/GenBank/DDBJ whole genome shotgun (WGS) entry which is preliminary data.</text>
</comment>
<dbReference type="OrthoDB" id="9795305at2"/>
<comment type="similarity">
    <text evidence="2">Belongs to the YkuD family.</text>
</comment>
<dbReference type="Pfam" id="PF03734">
    <property type="entry name" value="YkuD"/>
    <property type="match status" value="1"/>
</dbReference>
<evidence type="ECO:0000256" key="7">
    <source>
        <dbReference type="ARBA" id="ARBA00022984"/>
    </source>
</evidence>
<dbReference type="Gene3D" id="2.40.440.10">
    <property type="entry name" value="L,D-transpeptidase catalytic domain-like"/>
    <property type="match status" value="1"/>
</dbReference>
<dbReference type="GO" id="GO:0005576">
    <property type="term" value="C:extracellular region"/>
    <property type="evidence" value="ECO:0007669"/>
    <property type="project" value="TreeGrafter"/>
</dbReference>
<evidence type="ECO:0000256" key="4">
    <source>
        <dbReference type="ARBA" id="ARBA00022679"/>
    </source>
</evidence>
<protein>
    <submittedName>
        <fullName evidence="11">L,D-transpeptidase</fullName>
    </submittedName>
</protein>
<dbReference type="PANTHER" id="PTHR30582">
    <property type="entry name" value="L,D-TRANSPEPTIDASE"/>
    <property type="match status" value="1"/>
</dbReference>
<gene>
    <name evidence="11" type="ORF">E2L08_05205</name>
</gene>
<dbReference type="PANTHER" id="PTHR30582:SF24">
    <property type="entry name" value="L,D-TRANSPEPTIDASE ERFK_SRFK-RELATED"/>
    <property type="match status" value="1"/>
</dbReference>
<keyword evidence="5" id="KW-0378">Hydrolase</keyword>
<dbReference type="EMBL" id="SNAA01000004">
    <property type="protein sequence ID" value="TDL81661.1"/>
    <property type="molecule type" value="Genomic_DNA"/>
</dbReference>
<sequence>MIARDVQVRRDLEVGSIHVFTQFFALYHVRSPGWAREYHIAVGDVGRNMRGTVTVQRKVEWPSWTPTANMIRRDPETYAQYAGGMPGGPENPLGARALYLYRGGRDTLYRIHGTPQPWTIGRAVSSGCIRLTNDDVIELYPRVNIGATVKVYDAIPWDKPLGTG</sequence>
<keyword evidence="8 9" id="KW-0961">Cell wall biogenesis/degradation</keyword>
<evidence type="ECO:0000256" key="2">
    <source>
        <dbReference type="ARBA" id="ARBA00005992"/>
    </source>
</evidence>